<dbReference type="EMBL" id="JOJP01000001">
    <property type="protein sequence ID" value="KEI70194.1"/>
    <property type="molecule type" value="Genomic_DNA"/>
</dbReference>
<organism evidence="1 2">
    <name type="scientific">Endozoicomonas elysicola</name>
    <dbReference type="NCBI Taxonomy" id="305900"/>
    <lineage>
        <taxon>Bacteria</taxon>
        <taxon>Pseudomonadati</taxon>
        <taxon>Pseudomonadota</taxon>
        <taxon>Gammaproteobacteria</taxon>
        <taxon>Oceanospirillales</taxon>
        <taxon>Endozoicomonadaceae</taxon>
        <taxon>Endozoicomonas</taxon>
    </lineage>
</organism>
<proteinExistence type="predicted"/>
<reference evidence="1 2" key="1">
    <citation type="submission" date="2014-06" db="EMBL/GenBank/DDBJ databases">
        <title>Whole Genome Sequences of Three Symbiotic Endozoicomonas Bacteria.</title>
        <authorList>
            <person name="Neave M.J."/>
            <person name="Apprill A."/>
            <person name="Voolstra C.R."/>
        </authorList>
    </citation>
    <scope>NUCLEOTIDE SEQUENCE [LARGE SCALE GENOMIC DNA]</scope>
    <source>
        <strain evidence="1 2">DSM 22380</strain>
    </source>
</reference>
<dbReference type="RefSeq" id="WP_020584051.1">
    <property type="nucleotide sequence ID" value="NZ_JOJP01000001.1"/>
</dbReference>
<evidence type="ECO:0000313" key="1">
    <source>
        <dbReference type="EMBL" id="KEI70194.1"/>
    </source>
</evidence>
<name>A0A081K7R8_9GAMM</name>
<dbReference type="STRING" id="305900.GV64_05050"/>
<dbReference type="eggNOG" id="ENOG5032ZAU">
    <property type="taxonomic scope" value="Bacteria"/>
</dbReference>
<dbReference type="AlphaFoldDB" id="A0A081K7R8"/>
<comment type="caution">
    <text evidence="1">The sequence shown here is derived from an EMBL/GenBank/DDBJ whole genome shotgun (WGS) entry which is preliminary data.</text>
</comment>
<gene>
    <name evidence="1" type="ORF">GV64_05050</name>
</gene>
<evidence type="ECO:0000313" key="2">
    <source>
        <dbReference type="Proteomes" id="UP000027997"/>
    </source>
</evidence>
<dbReference type="Proteomes" id="UP000027997">
    <property type="component" value="Unassembled WGS sequence"/>
</dbReference>
<keyword evidence="2" id="KW-1185">Reference proteome</keyword>
<protein>
    <submittedName>
        <fullName evidence="1">Uncharacterized protein</fullName>
    </submittedName>
</protein>
<sequence length="94" mass="10285">MKPSTPDAMASLINDIRGAIPFGFSEAELCSGTCKGCSKKLLEFLDQELSDWSMRLNVGDKPNLGDIHRLAKTARKIYTALEKNNLVQASRAVS</sequence>
<accession>A0A081K7R8</accession>